<keyword evidence="1" id="KW-0175">Coiled coil</keyword>
<sequence length="373" mass="41391">MLDSILLGPILNWFYLFLSKHKPKFYLGPDILGLIISKDSGDKDFTLRDPPFQFLLLPQKSLSVIMKTLIHTNLIPWMNPKNVSPICCFSSISVGERRQSKPLVVKCSSSENGGLKDVVSGLVDKRVEELLNKEENKVLLDGLTKANERVELAKKELAEFDKKQFEDVQMKNYVNQLESRTSEIEECQREILEAKAMIREAELSLSGKIDEADDVLEENDKNVVEVDKNTERLESVKSASIAAVIGTIAAIPISLSQVSGITELILPLGITFVSCALFGVTFRYTIRRDLDDSHLKSGISAAFACVKGLAVLEAGPPLELDTQSFLSHAVDGAVNVAENLLIFVFASVALDFCFKMRLLSPFPVKRKSVSQLR</sequence>
<keyword evidence="2" id="KW-0812">Transmembrane</keyword>
<protein>
    <recommendedName>
        <fullName evidence="5">Homer protein</fullName>
    </recommendedName>
</protein>
<organism evidence="3 4">
    <name type="scientific">Papaver atlanticum</name>
    <dbReference type="NCBI Taxonomy" id="357466"/>
    <lineage>
        <taxon>Eukaryota</taxon>
        <taxon>Viridiplantae</taxon>
        <taxon>Streptophyta</taxon>
        <taxon>Embryophyta</taxon>
        <taxon>Tracheophyta</taxon>
        <taxon>Spermatophyta</taxon>
        <taxon>Magnoliopsida</taxon>
        <taxon>Ranunculales</taxon>
        <taxon>Papaveraceae</taxon>
        <taxon>Papaveroideae</taxon>
        <taxon>Papaver</taxon>
    </lineage>
</organism>
<dbReference type="Proteomes" id="UP001202328">
    <property type="component" value="Unassembled WGS sequence"/>
</dbReference>
<evidence type="ECO:0000313" key="3">
    <source>
        <dbReference type="EMBL" id="KAI3945858.1"/>
    </source>
</evidence>
<dbReference type="PANTHER" id="PTHR36383:SF1">
    <property type="entry name" value="PROTEIN, PUTATIVE-RELATED"/>
    <property type="match status" value="1"/>
</dbReference>
<evidence type="ECO:0000256" key="1">
    <source>
        <dbReference type="SAM" id="Coils"/>
    </source>
</evidence>
<keyword evidence="4" id="KW-1185">Reference proteome</keyword>
<name>A0AAD4TBW2_9MAGN</name>
<comment type="caution">
    <text evidence="3">The sequence shown here is derived from an EMBL/GenBank/DDBJ whole genome shotgun (WGS) entry which is preliminary data.</text>
</comment>
<reference evidence="3" key="1">
    <citation type="submission" date="2022-04" db="EMBL/GenBank/DDBJ databases">
        <title>A functionally conserved STORR gene fusion in Papaver species that diverged 16.8 million years ago.</title>
        <authorList>
            <person name="Catania T."/>
        </authorList>
    </citation>
    <scope>NUCLEOTIDE SEQUENCE</scope>
    <source>
        <strain evidence="3">S-188037</strain>
    </source>
</reference>
<feature type="coiled-coil region" evidence="1">
    <location>
        <begin position="143"/>
        <end position="204"/>
    </location>
</feature>
<keyword evidence="2" id="KW-0472">Membrane</keyword>
<evidence type="ECO:0000256" key="2">
    <source>
        <dbReference type="SAM" id="Phobius"/>
    </source>
</evidence>
<gene>
    <name evidence="3" type="ORF">MKW98_023132</name>
</gene>
<feature type="transmembrane region" description="Helical" evidence="2">
    <location>
        <begin position="264"/>
        <end position="286"/>
    </location>
</feature>
<dbReference type="AlphaFoldDB" id="A0AAD4TBW2"/>
<dbReference type="PANTHER" id="PTHR36383">
    <property type="entry name" value="OS09G0529350 PROTEIN"/>
    <property type="match status" value="1"/>
</dbReference>
<keyword evidence="2" id="KW-1133">Transmembrane helix</keyword>
<evidence type="ECO:0008006" key="5">
    <source>
        <dbReference type="Google" id="ProtNLM"/>
    </source>
</evidence>
<dbReference type="EMBL" id="JAJJMB010003726">
    <property type="protein sequence ID" value="KAI3945858.1"/>
    <property type="molecule type" value="Genomic_DNA"/>
</dbReference>
<evidence type="ECO:0000313" key="4">
    <source>
        <dbReference type="Proteomes" id="UP001202328"/>
    </source>
</evidence>
<accession>A0AAD4TBW2</accession>
<proteinExistence type="predicted"/>